<dbReference type="NCBIfam" id="TIGR00525">
    <property type="entry name" value="folB"/>
    <property type="match status" value="1"/>
</dbReference>
<dbReference type="InterPro" id="IPR043133">
    <property type="entry name" value="GTP-CH-I_C/QueF"/>
</dbReference>
<reference evidence="8" key="2">
    <citation type="submission" date="2020-09" db="EMBL/GenBank/DDBJ databases">
        <authorList>
            <person name="Sun Q."/>
            <person name="Ohkuma M."/>
        </authorList>
    </citation>
    <scope>NUCLEOTIDE SEQUENCE</scope>
    <source>
        <strain evidence="8">JCM 13919</strain>
    </source>
</reference>
<dbReference type="EMBL" id="BMOB01000008">
    <property type="protein sequence ID" value="GGI89584.1"/>
    <property type="molecule type" value="Genomic_DNA"/>
</dbReference>
<evidence type="ECO:0000259" key="7">
    <source>
        <dbReference type="SMART" id="SM00905"/>
    </source>
</evidence>
<dbReference type="Proteomes" id="UP000630149">
    <property type="component" value="Unassembled WGS sequence"/>
</dbReference>
<dbReference type="InterPro" id="IPR006156">
    <property type="entry name" value="Dihydroneopterin_aldolase"/>
</dbReference>
<accession>A0A917JWI1</accession>
<reference evidence="8" key="1">
    <citation type="journal article" date="2014" name="Int. J. Syst. Evol. Microbiol.">
        <title>Complete genome sequence of Corynebacterium casei LMG S-19264T (=DSM 44701T), isolated from a smear-ripened cheese.</title>
        <authorList>
            <consortium name="US DOE Joint Genome Institute (JGI-PGF)"/>
            <person name="Walter F."/>
            <person name="Albersmeier A."/>
            <person name="Kalinowski J."/>
            <person name="Ruckert C."/>
        </authorList>
    </citation>
    <scope>NUCLEOTIDE SEQUENCE</scope>
    <source>
        <strain evidence="8">JCM 13919</strain>
    </source>
</reference>
<feature type="domain" description="Dihydroneopterin aldolase/epimerase" evidence="7">
    <location>
        <begin position="4"/>
        <end position="112"/>
    </location>
</feature>
<dbReference type="SUPFAM" id="SSF55620">
    <property type="entry name" value="Tetrahydrobiopterin biosynthesis enzymes-like"/>
    <property type="match status" value="1"/>
</dbReference>
<dbReference type="EC" id="4.1.2.25" evidence="6"/>
<comment type="caution">
    <text evidence="8">The sequence shown here is derived from an EMBL/GenBank/DDBJ whole genome shotgun (WGS) entry which is preliminary data.</text>
</comment>
<dbReference type="GO" id="GO:0004150">
    <property type="term" value="F:dihydroneopterin aldolase activity"/>
    <property type="evidence" value="ECO:0007669"/>
    <property type="project" value="UniProtKB-UniRule"/>
</dbReference>
<keyword evidence="9" id="KW-1185">Reference proteome</keyword>
<dbReference type="GO" id="GO:0046654">
    <property type="term" value="P:tetrahydrofolate biosynthetic process"/>
    <property type="evidence" value="ECO:0007669"/>
    <property type="project" value="UniProtKB-UniRule"/>
</dbReference>
<evidence type="ECO:0000256" key="4">
    <source>
        <dbReference type="ARBA" id="ARBA00022909"/>
    </source>
</evidence>
<evidence type="ECO:0000256" key="3">
    <source>
        <dbReference type="ARBA" id="ARBA00005708"/>
    </source>
</evidence>
<evidence type="ECO:0000256" key="5">
    <source>
        <dbReference type="ARBA" id="ARBA00023239"/>
    </source>
</evidence>
<dbReference type="AlphaFoldDB" id="A0A917JWI1"/>
<name>A0A917JWI1_9GAMM</name>
<dbReference type="InterPro" id="IPR006157">
    <property type="entry name" value="FolB_dom"/>
</dbReference>
<comment type="pathway">
    <text evidence="2 6">Cofactor biosynthesis; tetrahydrofolate biosynthesis; 2-amino-4-hydroxy-6-hydroxymethyl-7,8-dihydropteridine diphosphate from 7,8-dihydroneopterin triphosphate: step 3/4.</text>
</comment>
<dbReference type="Pfam" id="PF02152">
    <property type="entry name" value="FolB"/>
    <property type="match status" value="1"/>
</dbReference>
<dbReference type="NCBIfam" id="TIGR00526">
    <property type="entry name" value="folB_dom"/>
    <property type="match status" value="1"/>
</dbReference>
<evidence type="ECO:0000256" key="2">
    <source>
        <dbReference type="ARBA" id="ARBA00005013"/>
    </source>
</evidence>
<gene>
    <name evidence="8" type="ORF">GCM10007966_17900</name>
</gene>
<dbReference type="SMART" id="SM00905">
    <property type="entry name" value="FolB"/>
    <property type="match status" value="1"/>
</dbReference>
<keyword evidence="4 6" id="KW-0289">Folate biosynthesis</keyword>
<evidence type="ECO:0000256" key="1">
    <source>
        <dbReference type="ARBA" id="ARBA00001353"/>
    </source>
</evidence>
<dbReference type="GO" id="GO:0046656">
    <property type="term" value="P:folic acid biosynthetic process"/>
    <property type="evidence" value="ECO:0007669"/>
    <property type="project" value="UniProtKB-UniRule"/>
</dbReference>
<protein>
    <recommendedName>
        <fullName evidence="6">7,8-dihydroneopterin aldolase</fullName>
        <ecNumber evidence="6">4.1.2.25</ecNumber>
    </recommendedName>
</protein>
<keyword evidence="5 6" id="KW-0456">Lyase</keyword>
<comment type="function">
    <text evidence="6">Catalyzes the conversion of 7,8-dihydroneopterin to 6-hydroxymethyl-7,8-dihydropterin.</text>
</comment>
<sequence>MDKLEINALSITTHIGVHAWEQKILQQVLIDLSFPIDCASVHDELKNTIDYDQVCQRITDFVESNSFQLIETVAEKVAQLVKNEFKVTQLSIRVSKPSAIKNAANVSVHLER</sequence>
<dbReference type="Gene3D" id="3.30.1130.10">
    <property type="match status" value="1"/>
</dbReference>
<dbReference type="PANTHER" id="PTHR42844">
    <property type="entry name" value="DIHYDRONEOPTERIN ALDOLASE 1-RELATED"/>
    <property type="match status" value="1"/>
</dbReference>
<evidence type="ECO:0000256" key="6">
    <source>
        <dbReference type="RuleBase" id="RU362079"/>
    </source>
</evidence>
<evidence type="ECO:0000313" key="9">
    <source>
        <dbReference type="Proteomes" id="UP000630149"/>
    </source>
</evidence>
<organism evidence="8 9">
    <name type="scientific">Legionella impletisoli</name>
    <dbReference type="NCBI Taxonomy" id="343510"/>
    <lineage>
        <taxon>Bacteria</taxon>
        <taxon>Pseudomonadati</taxon>
        <taxon>Pseudomonadota</taxon>
        <taxon>Gammaproteobacteria</taxon>
        <taxon>Legionellales</taxon>
        <taxon>Legionellaceae</taxon>
        <taxon>Legionella</taxon>
    </lineage>
</organism>
<dbReference type="OrthoDB" id="9810587at2"/>
<comment type="similarity">
    <text evidence="3 6">Belongs to the DHNA family.</text>
</comment>
<evidence type="ECO:0000313" key="8">
    <source>
        <dbReference type="EMBL" id="GGI89584.1"/>
    </source>
</evidence>
<proteinExistence type="inferred from homology"/>
<dbReference type="GO" id="GO:0005737">
    <property type="term" value="C:cytoplasm"/>
    <property type="evidence" value="ECO:0007669"/>
    <property type="project" value="TreeGrafter"/>
</dbReference>
<comment type="catalytic activity">
    <reaction evidence="1 6">
        <text>7,8-dihydroneopterin = 6-hydroxymethyl-7,8-dihydropterin + glycolaldehyde</text>
        <dbReference type="Rhea" id="RHEA:10540"/>
        <dbReference type="ChEBI" id="CHEBI:17001"/>
        <dbReference type="ChEBI" id="CHEBI:17071"/>
        <dbReference type="ChEBI" id="CHEBI:44841"/>
        <dbReference type="EC" id="4.1.2.25"/>
    </reaction>
</comment>
<dbReference type="RefSeq" id="WP_131777124.1">
    <property type="nucleotide sequence ID" value="NZ_BMOB01000008.1"/>
</dbReference>
<dbReference type="PANTHER" id="PTHR42844:SF1">
    <property type="entry name" value="DIHYDRONEOPTERIN ALDOLASE 1-RELATED"/>
    <property type="match status" value="1"/>
</dbReference>